<keyword evidence="2" id="KW-1185">Reference proteome</keyword>
<sequence>MELRGHDAQERRFLWTLLATTFLMSMGGLCQDVDRGSGDLGRSSRVGESFIRWNISPATLQHMRSESFKRQFSPWGGKRGVLDQALPTEHRLSGPLYLYKALHSPRAMDKESGFNPWGGKREDSFNPRGGKKEDKNEFSPWGGKREQNFNPWGGKKTIKDSTFSPWGGKREGPFNPWGGKKGDSDTAFAPWGGKRDNNFNPWGGKRDNGNKDSSFSPWGGKRESFGVQASDAESLEDHSPSRNKRDSSSRVPKTKNSARSTIRSVEETF</sequence>
<organism evidence="1 2">
    <name type="scientific">Ixodes persulcatus</name>
    <name type="common">Taiga tick</name>
    <dbReference type="NCBI Taxonomy" id="34615"/>
    <lineage>
        <taxon>Eukaryota</taxon>
        <taxon>Metazoa</taxon>
        <taxon>Ecdysozoa</taxon>
        <taxon>Arthropoda</taxon>
        <taxon>Chelicerata</taxon>
        <taxon>Arachnida</taxon>
        <taxon>Acari</taxon>
        <taxon>Parasitiformes</taxon>
        <taxon>Ixodida</taxon>
        <taxon>Ixodoidea</taxon>
        <taxon>Ixodidae</taxon>
        <taxon>Ixodinae</taxon>
        <taxon>Ixodes</taxon>
    </lineage>
</organism>
<accession>A0AC60P9M2</accession>
<dbReference type="EMBL" id="JABSTQ010010989">
    <property type="protein sequence ID" value="KAG0416111.1"/>
    <property type="molecule type" value="Genomic_DNA"/>
</dbReference>
<protein>
    <submittedName>
        <fullName evidence="1">Uncharacterized protein</fullName>
    </submittedName>
</protein>
<name>A0AC60P9M2_IXOPE</name>
<reference evidence="1 2" key="1">
    <citation type="journal article" date="2020" name="Cell">
        <title>Large-Scale Comparative Analyses of Tick Genomes Elucidate Their Genetic Diversity and Vector Capacities.</title>
        <authorList>
            <consortium name="Tick Genome and Microbiome Consortium (TIGMIC)"/>
            <person name="Jia N."/>
            <person name="Wang J."/>
            <person name="Shi W."/>
            <person name="Du L."/>
            <person name="Sun Y."/>
            <person name="Zhan W."/>
            <person name="Jiang J.F."/>
            <person name="Wang Q."/>
            <person name="Zhang B."/>
            <person name="Ji P."/>
            <person name="Bell-Sakyi L."/>
            <person name="Cui X.M."/>
            <person name="Yuan T.T."/>
            <person name="Jiang B.G."/>
            <person name="Yang W.F."/>
            <person name="Lam T.T."/>
            <person name="Chang Q.C."/>
            <person name="Ding S.J."/>
            <person name="Wang X.J."/>
            <person name="Zhu J.G."/>
            <person name="Ruan X.D."/>
            <person name="Zhao L."/>
            <person name="Wei J.T."/>
            <person name="Ye R.Z."/>
            <person name="Que T.C."/>
            <person name="Du C.H."/>
            <person name="Zhou Y.H."/>
            <person name="Cheng J.X."/>
            <person name="Dai P.F."/>
            <person name="Guo W.B."/>
            <person name="Han X.H."/>
            <person name="Huang E.J."/>
            <person name="Li L.F."/>
            <person name="Wei W."/>
            <person name="Gao Y.C."/>
            <person name="Liu J.Z."/>
            <person name="Shao H.Z."/>
            <person name="Wang X."/>
            <person name="Wang C.C."/>
            <person name="Yang T.C."/>
            <person name="Huo Q.B."/>
            <person name="Li W."/>
            <person name="Chen H.Y."/>
            <person name="Chen S.E."/>
            <person name="Zhou L.G."/>
            <person name="Ni X.B."/>
            <person name="Tian J.H."/>
            <person name="Sheng Y."/>
            <person name="Liu T."/>
            <person name="Pan Y.S."/>
            <person name="Xia L.Y."/>
            <person name="Li J."/>
            <person name="Zhao F."/>
            <person name="Cao W.C."/>
        </authorList>
    </citation>
    <scope>NUCLEOTIDE SEQUENCE [LARGE SCALE GENOMIC DNA]</scope>
    <source>
        <strain evidence="1">Iper-2018</strain>
    </source>
</reference>
<evidence type="ECO:0000313" key="2">
    <source>
        <dbReference type="Proteomes" id="UP000805193"/>
    </source>
</evidence>
<comment type="caution">
    <text evidence="1">The sequence shown here is derived from an EMBL/GenBank/DDBJ whole genome shotgun (WGS) entry which is preliminary data.</text>
</comment>
<proteinExistence type="predicted"/>
<dbReference type="Proteomes" id="UP000805193">
    <property type="component" value="Unassembled WGS sequence"/>
</dbReference>
<gene>
    <name evidence="1" type="ORF">HPB47_006717</name>
</gene>
<evidence type="ECO:0000313" key="1">
    <source>
        <dbReference type="EMBL" id="KAG0416111.1"/>
    </source>
</evidence>